<accession>A3K080</accession>
<dbReference type="InterPro" id="IPR000182">
    <property type="entry name" value="GNAT_dom"/>
</dbReference>
<sequence length="191" mass="21791">MKVERLTGDALEAALGDLARLRISVFRAFPYLYDGDLEYERHYLRSYSDNPRAVLVAARDGDRIVGAATGMPLADHADASQISGPLPSVERVFYCAESVLLPDYRGHGLGHAFFDLREAEARKQGFDYTLFCGVVRPEDHPMRPEGYRPLDGFWRKRGYEKAEGVTATFHWTDLGDTEERPHRLQAWMRRL</sequence>
<name>A3K080_SAGS3</name>
<dbReference type="OrthoDB" id="187903at2"/>
<comment type="caution">
    <text evidence="2">The sequence shown here is derived from an EMBL/GenBank/DDBJ whole genome shotgun (WGS) entry which is preliminary data.</text>
</comment>
<dbReference type="SUPFAM" id="SSF55729">
    <property type="entry name" value="Acyl-CoA N-acyltransferases (Nat)"/>
    <property type="match status" value="1"/>
</dbReference>
<evidence type="ECO:0000313" key="3">
    <source>
        <dbReference type="Proteomes" id="UP000005713"/>
    </source>
</evidence>
<dbReference type="CDD" id="cd04301">
    <property type="entry name" value="NAT_SF"/>
    <property type="match status" value="1"/>
</dbReference>
<gene>
    <name evidence="2" type="ORF">SSE37_23174</name>
</gene>
<dbReference type="eggNOG" id="COG0454">
    <property type="taxonomic scope" value="Bacteria"/>
</dbReference>
<dbReference type="Gene3D" id="3.40.630.30">
    <property type="match status" value="1"/>
</dbReference>
<proteinExistence type="predicted"/>
<feature type="domain" description="N-acetyltransferase" evidence="1">
    <location>
        <begin position="1"/>
        <end position="191"/>
    </location>
</feature>
<protein>
    <recommendedName>
        <fullName evidence="1">N-acetyltransferase domain-containing protein</fullName>
    </recommendedName>
</protein>
<dbReference type="InterPro" id="IPR016181">
    <property type="entry name" value="Acyl_CoA_acyltransferase"/>
</dbReference>
<dbReference type="GO" id="GO:0016747">
    <property type="term" value="F:acyltransferase activity, transferring groups other than amino-acyl groups"/>
    <property type="evidence" value="ECO:0007669"/>
    <property type="project" value="InterPro"/>
</dbReference>
<dbReference type="Proteomes" id="UP000005713">
    <property type="component" value="Unassembled WGS sequence"/>
</dbReference>
<organism evidence="2 3">
    <name type="scientific">Sagittula stellata (strain ATCC 700073 / DSM 11524 / E-37)</name>
    <dbReference type="NCBI Taxonomy" id="388399"/>
    <lineage>
        <taxon>Bacteria</taxon>
        <taxon>Pseudomonadati</taxon>
        <taxon>Pseudomonadota</taxon>
        <taxon>Alphaproteobacteria</taxon>
        <taxon>Rhodobacterales</taxon>
        <taxon>Roseobacteraceae</taxon>
        <taxon>Sagittula</taxon>
    </lineage>
</organism>
<evidence type="ECO:0000259" key="1">
    <source>
        <dbReference type="PROSITE" id="PS51186"/>
    </source>
</evidence>
<dbReference type="Pfam" id="PF00583">
    <property type="entry name" value="Acetyltransf_1"/>
    <property type="match status" value="1"/>
</dbReference>
<dbReference type="EMBL" id="AAYA01000003">
    <property type="protein sequence ID" value="EBA09195.1"/>
    <property type="molecule type" value="Genomic_DNA"/>
</dbReference>
<reference evidence="2 3" key="1">
    <citation type="submission" date="2006-06" db="EMBL/GenBank/DDBJ databases">
        <authorList>
            <person name="Moran M.A."/>
            <person name="Ferriera S."/>
            <person name="Johnson J."/>
            <person name="Kravitz S."/>
            <person name="Beeson K."/>
            <person name="Sutton G."/>
            <person name="Rogers Y.-H."/>
            <person name="Friedman R."/>
            <person name="Frazier M."/>
            <person name="Venter J.C."/>
        </authorList>
    </citation>
    <scope>NUCLEOTIDE SEQUENCE [LARGE SCALE GENOMIC DNA]</scope>
    <source>
        <strain evidence="2 3">E-37</strain>
    </source>
</reference>
<dbReference type="RefSeq" id="WP_005856656.1">
    <property type="nucleotide sequence ID" value="NZ_AAYA01000003.1"/>
</dbReference>
<dbReference type="PROSITE" id="PS51186">
    <property type="entry name" value="GNAT"/>
    <property type="match status" value="1"/>
</dbReference>
<dbReference type="AlphaFoldDB" id="A3K080"/>
<evidence type="ECO:0000313" key="2">
    <source>
        <dbReference type="EMBL" id="EBA09195.1"/>
    </source>
</evidence>
<keyword evidence="3" id="KW-1185">Reference proteome</keyword>